<dbReference type="Proteomes" id="UP001610444">
    <property type="component" value="Unassembled WGS sequence"/>
</dbReference>
<evidence type="ECO:0000313" key="2">
    <source>
        <dbReference type="EMBL" id="KAL2856116.1"/>
    </source>
</evidence>
<dbReference type="RefSeq" id="XP_070902274.1">
    <property type="nucleotide sequence ID" value="XM_071039154.1"/>
</dbReference>
<protein>
    <submittedName>
        <fullName evidence="2">Uncharacterized protein</fullName>
    </submittedName>
</protein>
<evidence type="ECO:0000256" key="1">
    <source>
        <dbReference type="SAM" id="SignalP"/>
    </source>
</evidence>
<comment type="caution">
    <text evidence="2">The sequence shown here is derived from an EMBL/GenBank/DDBJ whole genome shotgun (WGS) entry which is preliminary data.</text>
</comment>
<feature type="chain" id="PRO_5046387264" evidence="1">
    <location>
        <begin position="21"/>
        <end position="208"/>
    </location>
</feature>
<keyword evidence="1" id="KW-0732">Signal</keyword>
<reference evidence="2 3" key="1">
    <citation type="submission" date="2024-07" db="EMBL/GenBank/DDBJ databases">
        <title>Section-level genome sequencing and comparative genomics of Aspergillus sections Usti and Cavernicolus.</title>
        <authorList>
            <consortium name="Lawrence Berkeley National Laboratory"/>
            <person name="Nybo J.L."/>
            <person name="Vesth T.C."/>
            <person name="Theobald S."/>
            <person name="Frisvad J.C."/>
            <person name="Larsen T.O."/>
            <person name="Kjaerboelling I."/>
            <person name="Rothschild-Mancinelli K."/>
            <person name="Lyhne E.K."/>
            <person name="Kogle M.E."/>
            <person name="Barry K."/>
            <person name="Clum A."/>
            <person name="Na H."/>
            <person name="Ledsgaard L."/>
            <person name="Lin J."/>
            <person name="Lipzen A."/>
            <person name="Kuo A."/>
            <person name="Riley R."/>
            <person name="Mondo S."/>
            <person name="LaButti K."/>
            <person name="Haridas S."/>
            <person name="Pangalinan J."/>
            <person name="Salamov A.A."/>
            <person name="Simmons B.A."/>
            <person name="Magnuson J.K."/>
            <person name="Chen J."/>
            <person name="Drula E."/>
            <person name="Henrissat B."/>
            <person name="Wiebenga A."/>
            <person name="Lubbers R.J."/>
            <person name="Gomes A.C."/>
            <person name="Macurrencykelacurrency M.R."/>
            <person name="Stajich J."/>
            <person name="Grigoriev I.V."/>
            <person name="Mortensen U.H."/>
            <person name="De vries R.P."/>
            <person name="Baker S.E."/>
            <person name="Andersen M.R."/>
        </authorList>
    </citation>
    <scope>NUCLEOTIDE SEQUENCE [LARGE SCALE GENOMIC DNA]</scope>
    <source>
        <strain evidence="2 3">CBS 756.74</strain>
    </source>
</reference>
<dbReference type="EMBL" id="JBFXLR010000008">
    <property type="protein sequence ID" value="KAL2856116.1"/>
    <property type="molecule type" value="Genomic_DNA"/>
</dbReference>
<dbReference type="GeneID" id="98154318"/>
<feature type="signal peptide" evidence="1">
    <location>
        <begin position="1"/>
        <end position="20"/>
    </location>
</feature>
<accession>A0ABR4KV08</accession>
<name>A0ABR4KV08_9EURO</name>
<proteinExistence type="predicted"/>
<organism evidence="2 3">
    <name type="scientific">Aspergillus pseudodeflectus</name>
    <dbReference type="NCBI Taxonomy" id="176178"/>
    <lineage>
        <taxon>Eukaryota</taxon>
        <taxon>Fungi</taxon>
        <taxon>Dikarya</taxon>
        <taxon>Ascomycota</taxon>
        <taxon>Pezizomycotina</taxon>
        <taxon>Eurotiomycetes</taxon>
        <taxon>Eurotiomycetidae</taxon>
        <taxon>Eurotiales</taxon>
        <taxon>Aspergillaceae</taxon>
        <taxon>Aspergillus</taxon>
        <taxon>Aspergillus subgen. Nidulantes</taxon>
    </lineage>
</organism>
<keyword evidence="3" id="KW-1185">Reference proteome</keyword>
<gene>
    <name evidence="2" type="ORF">BJX68DRAFT_230012</name>
</gene>
<sequence length="208" mass="23668">MKSILWLILPFCTTALVVLAKTNPAQQELLVSEDMMAQHDNRIPGHNDAIYDVVPKEEQVLKIQFLEIAPTPIIADRVFFVYLRGYLPESIRQRLGLLDDRLVNATLTVSLSAVYPDGSRDDEESWTIPFKTMPYNDFAHLTIRDASGVQVDYMPSSDRSDLLLDFQIPTIWLRSGMWTFKVDARAGDANNTCLFAMSLTQWLDGELR</sequence>
<evidence type="ECO:0000313" key="3">
    <source>
        <dbReference type="Proteomes" id="UP001610444"/>
    </source>
</evidence>